<evidence type="ECO:0000256" key="5">
    <source>
        <dbReference type="ARBA" id="ARBA00023180"/>
    </source>
</evidence>
<reference evidence="9" key="1">
    <citation type="submission" date="2025-08" db="UniProtKB">
        <authorList>
            <consortium name="RefSeq"/>
        </authorList>
    </citation>
    <scope>IDENTIFICATION</scope>
    <source>
        <tissue evidence="9">Gonads</tissue>
    </source>
</reference>
<dbReference type="InterPro" id="IPR051940">
    <property type="entry name" value="Chitin_bind-dev_reg"/>
</dbReference>
<dbReference type="Gene3D" id="2.170.140.10">
    <property type="entry name" value="Chitin binding domain"/>
    <property type="match status" value="3"/>
</dbReference>
<organism evidence="8 9">
    <name type="scientific">Sitophilus oryzae</name>
    <name type="common">Rice weevil</name>
    <name type="synonym">Curculio oryzae</name>
    <dbReference type="NCBI Taxonomy" id="7048"/>
    <lineage>
        <taxon>Eukaryota</taxon>
        <taxon>Metazoa</taxon>
        <taxon>Ecdysozoa</taxon>
        <taxon>Arthropoda</taxon>
        <taxon>Hexapoda</taxon>
        <taxon>Insecta</taxon>
        <taxon>Pterygota</taxon>
        <taxon>Neoptera</taxon>
        <taxon>Endopterygota</taxon>
        <taxon>Coleoptera</taxon>
        <taxon>Polyphaga</taxon>
        <taxon>Cucujiformia</taxon>
        <taxon>Curculionidae</taxon>
        <taxon>Dryophthorinae</taxon>
        <taxon>Sitophilus</taxon>
    </lineage>
</organism>
<dbReference type="InterPro" id="IPR036508">
    <property type="entry name" value="Chitin-bd_dom_sf"/>
</dbReference>
<dbReference type="SMART" id="SM00494">
    <property type="entry name" value="ChtBD2"/>
    <property type="match status" value="3"/>
</dbReference>
<accession>A0A6J2XDH5</accession>
<evidence type="ECO:0000256" key="2">
    <source>
        <dbReference type="ARBA" id="ARBA00022729"/>
    </source>
</evidence>
<evidence type="ECO:0000313" key="8">
    <source>
        <dbReference type="Proteomes" id="UP000504635"/>
    </source>
</evidence>
<dbReference type="CTD" id="100165061"/>
<keyword evidence="5" id="KW-0325">Glycoprotein</keyword>
<dbReference type="RefSeq" id="XP_030749015.1">
    <property type="nucleotide sequence ID" value="XM_030893155.1"/>
</dbReference>
<proteinExistence type="predicted"/>
<dbReference type="InParanoid" id="A0A6J2XDH5"/>
<keyword evidence="1" id="KW-0147">Chitin-binding</keyword>
<feature type="domain" description="Chitin-binding type-2" evidence="7">
    <location>
        <begin position="90"/>
        <end position="149"/>
    </location>
</feature>
<feature type="signal peptide" evidence="6">
    <location>
        <begin position="1"/>
        <end position="21"/>
    </location>
</feature>
<feature type="chain" id="PRO_5026971911" evidence="6">
    <location>
        <begin position="22"/>
        <end position="232"/>
    </location>
</feature>
<dbReference type="InterPro" id="IPR002557">
    <property type="entry name" value="Chitin-bd_dom"/>
</dbReference>
<evidence type="ECO:0000259" key="7">
    <source>
        <dbReference type="PROSITE" id="PS50940"/>
    </source>
</evidence>
<evidence type="ECO:0000256" key="1">
    <source>
        <dbReference type="ARBA" id="ARBA00022669"/>
    </source>
</evidence>
<dbReference type="AlphaFoldDB" id="A0A6J2XDH5"/>
<dbReference type="GO" id="GO:0005576">
    <property type="term" value="C:extracellular region"/>
    <property type="evidence" value="ECO:0007669"/>
    <property type="project" value="InterPro"/>
</dbReference>
<dbReference type="GO" id="GO:0008061">
    <property type="term" value="F:chitin binding"/>
    <property type="evidence" value="ECO:0007669"/>
    <property type="project" value="UniProtKB-KW"/>
</dbReference>
<dbReference type="OrthoDB" id="439917at2759"/>
<name>A0A6J2XDH5_SITOR</name>
<keyword evidence="4" id="KW-1015">Disulfide bond</keyword>
<evidence type="ECO:0000256" key="6">
    <source>
        <dbReference type="SAM" id="SignalP"/>
    </source>
</evidence>
<evidence type="ECO:0000256" key="3">
    <source>
        <dbReference type="ARBA" id="ARBA00022737"/>
    </source>
</evidence>
<dbReference type="PROSITE" id="PS50940">
    <property type="entry name" value="CHIT_BIND_II"/>
    <property type="match status" value="3"/>
</dbReference>
<protein>
    <submittedName>
        <fullName evidence="9">Protein obstructor-E-like</fullName>
    </submittedName>
</protein>
<evidence type="ECO:0000256" key="4">
    <source>
        <dbReference type="ARBA" id="ARBA00023157"/>
    </source>
</evidence>
<gene>
    <name evidence="9" type="primary">LOC115877077</name>
</gene>
<dbReference type="Pfam" id="PF01607">
    <property type="entry name" value="CBM_14"/>
    <property type="match status" value="3"/>
</dbReference>
<sequence length="232" mass="25761">MISLLLLIFPVLATLLTGVTAQFKCPQGTGYFPDAQQCDFYYECSKGQYEEKLCPDGLVFDDSDPNHERCDIPANVECGQRTALQEPKPSKGCPRANGYYRHEDEQVCDKFYNCVDGVPIELPCPPGLIYDDISSTCAWPEASKRKCTNSKRDVLDDGFSCPEGNVQGPGGRTLPHPTFAHPEDCQKFYICRNGVQPQKGSCPPKKVYNEESFMCDDPANVPGCENFFNGKS</sequence>
<dbReference type="SUPFAM" id="SSF57625">
    <property type="entry name" value="Invertebrate chitin-binding proteins"/>
    <property type="match status" value="3"/>
</dbReference>
<dbReference type="PANTHER" id="PTHR23301:SF110">
    <property type="entry name" value="LD43683P-RELATED"/>
    <property type="match status" value="1"/>
</dbReference>
<keyword evidence="8" id="KW-1185">Reference proteome</keyword>
<feature type="domain" description="Chitin-binding type-2" evidence="7">
    <location>
        <begin position="22"/>
        <end position="80"/>
    </location>
</feature>
<dbReference type="Proteomes" id="UP000504635">
    <property type="component" value="Unplaced"/>
</dbReference>
<dbReference type="GeneID" id="115877077"/>
<evidence type="ECO:0000313" key="9">
    <source>
        <dbReference type="RefSeq" id="XP_030749015.1"/>
    </source>
</evidence>
<keyword evidence="3" id="KW-0677">Repeat</keyword>
<dbReference type="PANTHER" id="PTHR23301">
    <property type="entry name" value="CHITIN BINDING PERITROPHIN-A"/>
    <property type="match status" value="1"/>
</dbReference>
<dbReference type="KEGG" id="soy:115877077"/>
<keyword evidence="2 6" id="KW-0732">Signal</keyword>
<feature type="domain" description="Chitin-binding type-2" evidence="7">
    <location>
        <begin position="158"/>
        <end position="226"/>
    </location>
</feature>